<keyword evidence="4" id="KW-1185">Reference proteome</keyword>
<evidence type="ECO:0000313" key="4">
    <source>
        <dbReference type="Proteomes" id="UP000287171"/>
    </source>
</evidence>
<dbReference type="Pfam" id="PF01580">
    <property type="entry name" value="FtsK_SpoIIIE"/>
    <property type="match status" value="1"/>
</dbReference>
<dbReference type="Proteomes" id="UP000287171">
    <property type="component" value="Unassembled WGS sequence"/>
</dbReference>
<gene>
    <name evidence="3" type="ORF">KDA_20650</name>
</gene>
<dbReference type="InterPro" id="IPR027417">
    <property type="entry name" value="P-loop_NTPase"/>
</dbReference>
<feature type="binding site" evidence="1">
    <location>
        <begin position="139"/>
        <end position="146"/>
    </location>
    <ligand>
        <name>ATP</name>
        <dbReference type="ChEBI" id="CHEBI:30616"/>
    </ligand>
</feature>
<dbReference type="GO" id="GO:0003677">
    <property type="term" value="F:DNA binding"/>
    <property type="evidence" value="ECO:0007669"/>
    <property type="project" value="InterPro"/>
</dbReference>
<evidence type="ECO:0000259" key="2">
    <source>
        <dbReference type="PROSITE" id="PS50901"/>
    </source>
</evidence>
<keyword evidence="1" id="KW-0067">ATP-binding</keyword>
<organism evidence="3 4">
    <name type="scientific">Dictyobacter alpinus</name>
    <dbReference type="NCBI Taxonomy" id="2014873"/>
    <lineage>
        <taxon>Bacteria</taxon>
        <taxon>Bacillati</taxon>
        <taxon>Chloroflexota</taxon>
        <taxon>Ktedonobacteria</taxon>
        <taxon>Ktedonobacterales</taxon>
        <taxon>Dictyobacteraceae</taxon>
        <taxon>Dictyobacter</taxon>
    </lineage>
</organism>
<feature type="domain" description="FtsK" evidence="2">
    <location>
        <begin position="116"/>
        <end position="315"/>
    </location>
</feature>
<reference evidence="4" key="1">
    <citation type="submission" date="2018-12" db="EMBL/GenBank/DDBJ databases">
        <title>Tengunoibacter tsumagoiensis gen. nov., sp. nov., Dictyobacter kobayashii sp. nov., D. alpinus sp. nov., and D. joshuensis sp. nov. and description of Dictyobacteraceae fam. nov. within the order Ktedonobacterales isolated from Tengu-no-mugimeshi.</title>
        <authorList>
            <person name="Wang C.M."/>
            <person name="Zheng Y."/>
            <person name="Sakai Y."/>
            <person name="Toyoda A."/>
            <person name="Minakuchi Y."/>
            <person name="Abe K."/>
            <person name="Yokota A."/>
            <person name="Yabe S."/>
        </authorList>
    </citation>
    <scope>NUCLEOTIDE SEQUENCE [LARGE SCALE GENOMIC DNA]</scope>
    <source>
        <strain evidence="4">Uno16</strain>
    </source>
</reference>
<keyword evidence="1" id="KW-0547">Nucleotide-binding</keyword>
<accession>A0A402B5F4</accession>
<protein>
    <recommendedName>
        <fullName evidence="2">FtsK domain-containing protein</fullName>
    </recommendedName>
</protein>
<dbReference type="RefSeq" id="WP_126627015.1">
    <property type="nucleotide sequence ID" value="NZ_BIFT01000001.1"/>
</dbReference>
<proteinExistence type="predicted"/>
<sequence length="373" mass="42354">MDIHIEPTPRLPMYPQQKTLKASDILIEQICQAYTPDDARRDSIYYWPQPLPTPEAHILPDPLVLFQGEPKASGKARQTLIPLTIQEILHRAPHESQKPSMQIPLGLIDKPESQQQETLVVDLHGSRGALTGGPLLLLGALNSGKGTALQTLLLWLTARYRPSQLICAVIDPNHDLELFRGLPQLAHTGKSLWTDGATDDEVIQLSNYCLELIAQRRKRYNSQRWNDDTFHQLWNTNEGLPIFLLIVSQYQRFTERPMASQALKKLIFSCAEARALGAYTVITAAEVGMRHLSADLLNKISTRISLFINEQQRAEFFGRIYPMDPIPGRGLLVTQDRQAHHIQLALPVMGANETERYEQLKYALKQIHWSQQR</sequence>
<name>A0A402B5F4_9CHLR</name>
<dbReference type="PROSITE" id="PS50901">
    <property type="entry name" value="FTSK"/>
    <property type="match status" value="1"/>
</dbReference>
<dbReference type="EMBL" id="BIFT01000001">
    <property type="protein sequence ID" value="GCE26581.1"/>
    <property type="molecule type" value="Genomic_DNA"/>
</dbReference>
<dbReference type="Gene3D" id="3.40.50.300">
    <property type="entry name" value="P-loop containing nucleotide triphosphate hydrolases"/>
    <property type="match status" value="1"/>
</dbReference>
<dbReference type="OrthoDB" id="149379at2"/>
<dbReference type="AlphaFoldDB" id="A0A402B5F4"/>
<comment type="caution">
    <text evidence="3">The sequence shown here is derived from an EMBL/GenBank/DDBJ whole genome shotgun (WGS) entry which is preliminary data.</text>
</comment>
<dbReference type="GO" id="GO:0005524">
    <property type="term" value="F:ATP binding"/>
    <property type="evidence" value="ECO:0007669"/>
    <property type="project" value="UniProtKB-UniRule"/>
</dbReference>
<evidence type="ECO:0000313" key="3">
    <source>
        <dbReference type="EMBL" id="GCE26581.1"/>
    </source>
</evidence>
<dbReference type="InterPro" id="IPR002543">
    <property type="entry name" value="FtsK_dom"/>
</dbReference>
<evidence type="ECO:0000256" key="1">
    <source>
        <dbReference type="PROSITE-ProRule" id="PRU00289"/>
    </source>
</evidence>